<accession>A0A9J7BSQ9</accession>
<name>A0A9J7BSQ9_9BACT</name>
<sequence>MSWLGLFSTGEGLDRISEGWLDASGHANFRHVATMAQNPSKMHVVNTSWTRMAKSLTFLSGAATISDVRDA</sequence>
<evidence type="ECO:0000313" key="1">
    <source>
        <dbReference type="EMBL" id="UWZ84061.1"/>
    </source>
</evidence>
<dbReference type="EMBL" id="CP093313">
    <property type="protein sequence ID" value="UWZ84061.1"/>
    <property type="molecule type" value="Genomic_DNA"/>
</dbReference>
<dbReference type="Proteomes" id="UP001059380">
    <property type="component" value="Chromosome"/>
</dbReference>
<keyword evidence="2" id="KW-1185">Reference proteome</keyword>
<dbReference type="RefSeq" id="WP_260793565.1">
    <property type="nucleotide sequence ID" value="NZ_CP093313.1"/>
</dbReference>
<reference evidence="1" key="1">
    <citation type="submission" date="2021-04" db="EMBL/GenBank/DDBJ databases">
        <title>Phylogenetic analysis of Acidobacteriaceae.</title>
        <authorList>
            <person name="Qiu L."/>
            <person name="Zhang Q."/>
        </authorList>
    </citation>
    <scope>NUCLEOTIDE SEQUENCE</scope>
    <source>
        <strain evidence="1">DSM 25168</strain>
    </source>
</reference>
<organism evidence="1 2">
    <name type="scientific">Occallatibacter riparius</name>
    <dbReference type="NCBI Taxonomy" id="1002689"/>
    <lineage>
        <taxon>Bacteria</taxon>
        <taxon>Pseudomonadati</taxon>
        <taxon>Acidobacteriota</taxon>
        <taxon>Terriglobia</taxon>
        <taxon>Terriglobales</taxon>
        <taxon>Acidobacteriaceae</taxon>
        <taxon>Occallatibacter</taxon>
    </lineage>
</organism>
<evidence type="ECO:0000313" key="2">
    <source>
        <dbReference type="Proteomes" id="UP001059380"/>
    </source>
</evidence>
<gene>
    <name evidence="1" type="ORF">MOP44_26325</name>
</gene>
<dbReference type="KEGG" id="orp:MOP44_26325"/>
<dbReference type="AlphaFoldDB" id="A0A9J7BSQ9"/>
<proteinExistence type="predicted"/>
<protein>
    <submittedName>
        <fullName evidence="1">Uncharacterized protein</fullName>
    </submittedName>
</protein>